<keyword evidence="2" id="KW-1185">Reference proteome</keyword>
<proteinExistence type="predicted"/>
<accession>A0ABR3MVF3</accession>
<reference evidence="1 2" key="1">
    <citation type="submission" date="2023-09" db="EMBL/GenBank/DDBJ databases">
        <authorList>
            <person name="Wang M."/>
        </authorList>
    </citation>
    <scope>NUCLEOTIDE SEQUENCE [LARGE SCALE GENOMIC DNA]</scope>
    <source>
        <strain evidence="1">GT-2023</strain>
        <tissue evidence="1">Liver</tissue>
    </source>
</reference>
<name>A0ABR3MVF3_9TELE</name>
<sequence>MGCDGAMVFKPMSTSSAAATGLGMAGTAGPVVLVQLEELVLVLDRARWLEFVHQQHHPTSRVMILSLLLLIP</sequence>
<dbReference type="EMBL" id="JAYMGO010000009">
    <property type="protein sequence ID" value="KAL1268605.1"/>
    <property type="molecule type" value="Genomic_DNA"/>
</dbReference>
<gene>
    <name evidence="1" type="ORF">QQF64_033968</name>
</gene>
<dbReference type="Proteomes" id="UP001558613">
    <property type="component" value="Unassembled WGS sequence"/>
</dbReference>
<protein>
    <submittedName>
        <fullName evidence="1">Uncharacterized protein</fullName>
    </submittedName>
</protein>
<evidence type="ECO:0000313" key="2">
    <source>
        <dbReference type="Proteomes" id="UP001558613"/>
    </source>
</evidence>
<organism evidence="1 2">
    <name type="scientific">Cirrhinus molitorella</name>
    <name type="common">mud carp</name>
    <dbReference type="NCBI Taxonomy" id="172907"/>
    <lineage>
        <taxon>Eukaryota</taxon>
        <taxon>Metazoa</taxon>
        <taxon>Chordata</taxon>
        <taxon>Craniata</taxon>
        <taxon>Vertebrata</taxon>
        <taxon>Euteleostomi</taxon>
        <taxon>Actinopterygii</taxon>
        <taxon>Neopterygii</taxon>
        <taxon>Teleostei</taxon>
        <taxon>Ostariophysi</taxon>
        <taxon>Cypriniformes</taxon>
        <taxon>Cyprinidae</taxon>
        <taxon>Labeoninae</taxon>
        <taxon>Labeonini</taxon>
        <taxon>Cirrhinus</taxon>
    </lineage>
</organism>
<evidence type="ECO:0000313" key="1">
    <source>
        <dbReference type="EMBL" id="KAL1268605.1"/>
    </source>
</evidence>
<comment type="caution">
    <text evidence="1">The sequence shown here is derived from an EMBL/GenBank/DDBJ whole genome shotgun (WGS) entry which is preliminary data.</text>
</comment>